<dbReference type="Proteomes" id="UP000291822">
    <property type="component" value="Unassembled WGS sequence"/>
</dbReference>
<dbReference type="SUPFAM" id="SSF81901">
    <property type="entry name" value="HCP-like"/>
    <property type="match status" value="1"/>
</dbReference>
<name>A0A4V2NM35_9GAMM</name>
<gene>
    <name evidence="1" type="ORF">EZM97_19245</name>
</gene>
<evidence type="ECO:0000313" key="2">
    <source>
        <dbReference type="Proteomes" id="UP000291822"/>
    </source>
</evidence>
<sequence length="219" mass="24048">MDDPLSRQILAAMARSSTWGHPDEFGEYTGMNYYANGNYAKAMTRFLDSARYADKLSQLCIGLMYLNGEGVAKDPVAAYAWVAIAAERNFPQFVATRDAIWNQLDAGQRERARALQDTLYAPYGDPVAKPRIIRELRMARAETIDHYLGIPTMTIAPGGPAPPCGGNTIYGAPIAGCSGDFYAAWRWQPELYFKVRDSVWTGTVSVGDVQAIKDPGSGH</sequence>
<keyword evidence="2" id="KW-1185">Reference proteome</keyword>
<dbReference type="InterPro" id="IPR011990">
    <property type="entry name" value="TPR-like_helical_dom_sf"/>
</dbReference>
<dbReference type="AlphaFoldDB" id="A0A4V2NM35"/>
<dbReference type="EMBL" id="SJTG01000002">
    <property type="protein sequence ID" value="TCI11451.1"/>
    <property type="molecule type" value="Genomic_DNA"/>
</dbReference>
<accession>A0A4V2NM35</accession>
<comment type="caution">
    <text evidence="1">The sequence shown here is derived from an EMBL/GenBank/DDBJ whole genome shotgun (WGS) entry which is preliminary data.</text>
</comment>
<organism evidence="1 2">
    <name type="scientific">Dyella soli</name>
    <dbReference type="NCBI Taxonomy" id="522319"/>
    <lineage>
        <taxon>Bacteria</taxon>
        <taxon>Pseudomonadati</taxon>
        <taxon>Pseudomonadota</taxon>
        <taxon>Gammaproteobacteria</taxon>
        <taxon>Lysobacterales</taxon>
        <taxon>Rhodanobacteraceae</taxon>
        <taxon>Dyella</taxon>
    </lineage>
</organism>
<dbReference type="Gene3D" id="1.25.40.10">
    <property type="entry name" value="Tetratricopeptide repeat domain"/>
    <property type="match status" value="1"/>
</dbReference>
<evidence type="ECO:0000313" key="1">
    <source>
        <dbReference type="EMBL" id="TCI11451.1"/>
    </source>
</evidence>
<proteinExistence type="predicted"/>
<protein>
    <submittedName>
        <fullName evidence="1">Sel1 repeat family protein</fullName>
    </submittedName>
</protein>
<reference evidence="1 2" key="1">
    <citation type="submission" date="2019-02" db="EMBL/GenBank/DDBJ databases">
        <title>Dyella amyloliquefaciens sp. nov., isolated from forest soil.</title>
        <authorList>
            <person name="Gao Z.-H."/>
            <person name="Qiu L.-H."/>
        </authorList>
    </citation>
    <scope>NUCLEOTIDE SEQUENCE [LARGE SCALE GENOMIC DNA]</scope>
    <source>
        <strain evidence="1 2">KACC 12747</strain>
    </source>
</reference>